<dbReference type="EMBL" id="BDFD01000026">
    <property type="protein sequence ID" value="GAV21310.1"/>
    <property type="molecule type" value="Genomic_DNA"/>
</dbReference>
<feature type="signal peptide" evidence="7">
    <location>
        <begin position="1"/>
        <end position="19"/>
    </location>
</feature>
<organism evidence="10 11">
    <name type="scientific">Mariprofundus micogutta</name>
    <dbReference type="NCBI Taxonomy" id="1921010"/>
    <lineage>
        <taxon>Bacteria</taxon>
        <taxon>Pseudomonadati</taxon>
        <taxon>Pseudomonadota</taxon>
        <taxon>Candidatius Mariprofundia</taxon>
        <taxon>Mariprofundales</taxon>
        <taxon>Mariprofundaceae</taxon>
        <taxon>Mariprofundus</taxon>
    </lineage>
</organism>
<dbReference type="SUPFAM" id="SSF52833">
    <property type="entry name" value="Thioredoxin-like"/>
    <property type="match status" value="1"/>
</dbReference>
<evidence type="ECO:0000259" key="8">
    <source>
        <dbReference type="Pfam" id="PF10411"/>
    </source>
</evidence>
<evidence type="ECO:0000256" key="3">
    <source>
        <dbReference type="ARBA" id="ARBA00022729"/>
    </source>
</evidence>
<dbReference type="PANTHER" id="PTHR35272:SF3">
    <property type="entry name" value="THIOL:DISULFIDE INTERCHANGE PROTEIN DSBC"/>
    <property type="match status" value="1"/>
</dbReference>
<name>A0A1L8CQV8_9PROT</name>
<dbReference type="Pfam" id="PF10411">
    <property type="entry name" value="DsbC_N"/>
    <property type="match status" value="1"/>
</dbReference>
<dbReference type="InterPro" id="IPR036249">
    <property type="entry name" value="Thioredoxin-like_sf"/>
</dbReference>
<dbReference type="Gene3D" id="3.40.30.10">
    <property type="entry name" value="Glutaredoxin"/>
    <property type="match status" value="1"/>
</dbReference>
<dbReference type="PANTHER" id="PTHR35272">
    <property type="entry name" value="THIOL:DISULFIDE INTERCHANGE PROTEIN DSBC-RELATED"/>
    <property type="match status" value="1"/>
</dbReference>
<keyword evidence="3 7" id="KW-0732">Signal</keyword>
<accession>A0A1L8CQV8</accession>
<dbReference type="AlphaFoldDB" id="A0A1L8CQV8"/>
<keyword evidence="6 7" id="KW-0676">Redox-active center</keyword>
<evidence type="ECO:0000259" key="9">
    <source>
        <dbReference type="Pfam" id="PF13098"/>
    </source>
</evidence>
<evidence type="ECO:0000256" key="2">
    <source>
        <dbReference type="ARBA" id="ARBA00009813"/>
    </source>
</evidence>
<evidence type="ECO:0000256" key="4">
    <source>
        <dbReference type="ARBA" id="ARBA00022764"/>
    </source>
</evidence>
<dbReference type="SUPFAM" id="SSF54423">
    <property type="entry name" value="DsbC/DsbG N-terminal domain-like"/>
    <property type="match status" value="1"/>
</dbReference>
<dbReference type="RefSeq" id="WP_072660606.1">
    <property type="nucleotide sequence ID" value="NZ_BDFD01000026.1"/>
</dbReference>
<feature type="domain" description="Disulphide bond isomerase DsbC/G N-terminal" evidence="8">
    <location>
        <begin position="37"/>
        <end position="95"/>
    </location>
</feature>
<feature type="chain" id="PRO_5011826724" description="Thiol:disulfide interchange protein" evidence="7">
    <location>
        <begin position="20"/>
        <end position="245"/>
    </location>
</feature>
<protein>
    <recommendedName>
        <fullName evidence="7">Thiol:disulfide interchange protein</fullName>
    </recommendedName>
</protein>
<dbReference type="GO" id="GO:0042597">
    <property type="term" value="C:periplasmic space"/>
    <property type="evidence" value="ECO:0007669"/>
    <property type="project" value="UniProtKB-SubCell"/>
</dbReference>
<evidence type="ECO:0000313" key="11">
    <source>
        <dbReference type="Proteomes" id="UP000231632"/>
    </source>
</evidence>
<dbReference type="CDD" id="cd03020">
    <property type="entry name" value="DsbA_DsbC_DsbG"/>
    <property type="match status" value="1"/>
</dbReference>
<dbReference type="STRING" id="1921010.MMIC_P2293"/>
<dbReference type="InterPro" id="IPR018950">
    <property type="entry name" value="DiS-bond_isomerase_DsbC/G_N"/>
</dbReference>
<comment type="subcellular location">
    <subcellularLocation>
        <location evidence="1 7">Periplasm</location>
    </subcellularLocation>
</comment>
<dbReference type="InterPro" id="IPR051470">
    <property type="entry name" value="Thiol:disulfide_interchange"/>
</dbReference>
<comment type="caution">
    <text evidence="10">The sequence shown here is derived from an EMBL/GenBank/DDBJ whole genome shotgun (WGS) entry which is preliminary data.</text>
</comment>
<evidence type="ECO:0000313" key="10">
    <source>
        <dbReference type="EMBL" id="GAV21310.1"/>
    </source>
</evidence>
<dbReference type="Proteomes" id="UP000231632">
    <property type="component" value="Unassembled WGS sequence"/>
</dbReference>
<evidence type="ECO:0000256" key="1">
    <source>
        <dbReference type="ARBA" id="ARBA00004418"/>
    </source>
</evidence>
<dbReference type="Pfam" id="PF13098">
    <property type="entry name" value="Thioredoxin_2"/>
    <property type="match status" value="1"/>
</dbReference>
<keyword evidence="10" id="KW-0413">Isomerase</keyword>
<evidence type="ECO:0000256" key="7">
    <source>
        <dbReference type="RuleBase" id="RU364038"/>
    </source>
</evidence>
<dbReference type="PROSITE" id="PS51257">
    <property type="entry name" value="PROKAR_LIPOPROTEIN"/>
    <property type="match status" value="1"/>
</dbReference>
<comment type="function">
    <text evidence="7">Required for disulfide bond formation in some periplasmic proteins. Acts by transferring its disulfide bond to other proteins and is reduced in the process.</text>
</comment>
<keyword evidence="4 7" id="KW-0574">Periplasm</keyword>
<comment type="similarity">
    <text evidence="2 7">Belongs to the thioredoxin family. DsbC subfamily.</text>
</comment>
<evidence type="ECO:0000256" key="5">
    <source>
        <dbReference type="ARBA" id="ARBA00023157"/>
    </source>
</evidence>
<dbReference type="InterPro" id="IPR009094">
    <property type="entry name" value="DiS-bond_isomerase_DsbC/G_N_sf"/>
</dbReference>
<dbReference type="InterPro" id="IPR012336">
    <property type="entry name" value="Thioredoxin-like_fold"/>
</dbReference>
<dbReference type="OrthoDB" id="12976at2"/>
<reference evidence="10 11" key="1">
    <citation type="journal article" date="2017" name="Arch. Microbiol.">
        <title>Mariprofundus micogutta sp. nov., a novel iron-oxidizing zetaproteobacterium isolated from a deep-sea hydrothermal field at the Bayonnaise knoll of the Izu-Ogasawara arc, and a description of Mariprofundales ord. nov. and Zetaproteobacteria classis nov.</title>
        <authorList>
            <person name="Makita H."/>
            <person name="Tanaka E."/>
            <person name="Mitsunobu S."/>
            <person name="Miyazaki M."/>
            <person name="Nunoura T."/>
            <person name="Uematsu K."/>
            <person name="Takaki Y."/>
            <person name="Nishi S."/>
            <person name="Shimamura S."/>
            <person name="Takai K."/>
        </authorList>
    </citation>
    <scope>NUCLEOTIDE SEQUENCE [LARGE SCALE GENOMIC DNA]</scope>
    <source>
        <strain evidence="10 11">ET2</strain>
    </source>
</reference>
<dbReference type="InterPro" id="IPR033954">
    <property type="entry name" value="DiS-bond_Isoase_DsbC/G"/>
</dbReference>
<keyword evidence="11" id="KW-1185">Reference proteome</keyword>
<sequence>MLKTILTLTFLILSLSACSNEKEAAKPATDKPALSQLEQIKQAIPSLNISAVQETPIKGLFELQVGRTIYYSDAEGKYLVSGGNIFEVGSRRNLTRERLEELNRIDWSTLPLDKAIVSGDDNATLKLAVFTDPDCPYCKKLEEELKKMSGVKVYTFLYPLVQLHPQARAKAEAIWCSEDQHDMMLKVMVDKFIPEKATCTTPLDDIAAVAKKLNINGTPTMIAGDGRIAAGGKDATALKAWLNHQ</sequence>
<proteinExistence type="inferred from homology"/>
<feature type="domain" description="Thioredoxin-like fold" evidence="9">
    <location>
        <begin position="124"/>
        <end position="242"/>
    </location>
</feature>
<dbReference type="GO" id="GO:0016853">
    <property type="term" value="F:isomerase activity"/>
    <property type="evidence" value="ECO:0007669"/>
    <property type="project" value="UniProtKB-KW"/>
</dbReference>
<keyword evidence="5" id="KW-1015">Disulfide bond</keyword>
<dbReference type="Gene3D" id="3.10.450.70">
    <property type="entry name" value="Disulphide bond isomerase, DsbC/G, N-terminal"/>
    <property type="match status" value="1"/>
</dbReference>
<evidence type="ECO:0000256" key="6">
    <source>
        <dbReference type="ARBA" id="ARBA00023284"/>
    </source>
</evidence>
<gene>
    <name evidence="10" type="ORF">MMIC_P2293</name>
</gene>